<dbReference type="SUPFAM" id="SSF48452">
    <property type="entry name" value="TPR-like"/>
    <property type="match status" value="2"/>
</dbReference>
<dbReference type="InterPro" id="IPR003594">
    <property type="entry name" value="HATPase_dom"/>
</dbReference>
<dbReference type="Pfam" id="PF07730">
    <property type="entry name" value="HisKA_3"/>
    <property type="match status" value="1"/>
</dbReference>
<feature type="repeat" description="TPR" evidence="9">
    <location>
        <begin position="200"/>
        <end position="233"/>
    </location>
</feature>
<comment type="catalytic activity">
    <reaction evidence="1">
        <text>ATP + protein L-histidine = ADP + protein N-phospho-L-histidine.</text>
        <dbReference type="EC" id="2.7.13.3"/>
    </reaction>
</comment>
<protein>
    <recommendedName>
        <fullName evidence="2">histidine kinase</fullName>
        <ecNumber evidence="2">2.7.13.3</ecNumber>
    </recommendedName>
</protein>
<dbReference type="CDD" id="cd16917">
    <property type="entry name" value="HATPase_UhpB-NarQ-NarX-like"/>
    <property type="match status" value="1"/>
</dbReference>
<evidence type="ECO:0000259" key="12">
    <source>
        <dbReference type="PROSITE" id="PS50109"/>
    </source>
</evidence>
<dbReference type="InterPro" id="IPR011990">
    <property type="entry name" value="TPR-like_helical_dom_sf"/>
</dbReference>
<dbReference type="Proteomes" id="UP001501508">
    <property type="component" value="Unassembled WGS sequence"/>
</dbReference>
<dbReference type="PANTHER" id="PTHR24421:SF10">
    <property type="entry name" value="NITRATE_NITRITE SENSOR PROTEIN NARQ"/>
    <property type="match status" value="1"/>
</dbReference>
<evidence type="ECO:0000256" key="1">
    <source>
        <dbReference type="ARBA" id="ARBA00000085"/>
    </source>
</evidence>
<dbReference type="PROSITE" id="PS50109">
    <property type="entry name" value="HIS_KIN"/>
    <property type="match status" value="1"/>
</dbReference>
<keyword evidence="9" id="KW-0802">TPR repeat</keyword>
<dbReference type="SMART" id="SM00028">
    <property type="entry name" value="TPR"/>
    <property type="match status" value="6"/>
</dbReference>
<dbReference type="Gene3D" id="1.25.40.10">
    <property type="entry name" value="Tetratricopeptide repeat domain"/>
    <property type="match status" value="1"/>
</dbReference>
<dbReference type="InterPro" id="IPR019734">
    <property type="entry name" value="TPR_rpt"/>
</dbReference>
<dbReference type="Pfam" id="PF02518">
    <property type="entry name" value="HATPase_c"/>
    <property type="match status" value="1"/>
</dbReference>
<accession>A0ABP8LNP5</accession>
<evidence type="ECO:0000313" key="14">
    <source>
        <dbReference type="Proteomes" id="UP001501508"/>
    </source>
</evidence>
<evidence type="ECO:0000313" key="13">
    <source>
        <dbReference type="EMBL" id="GAA4432264.1"/>
    </source>
</evidence>
<gene>
    <name evidence="13" type="ORF">GCM10023091_04070</name>
</gene>
<evidence type="ECO:0000256" key="8">
    <source>
        <dbReference type="ARBA" id="ARBA00023012"/>
    </source>
</evidence>
<keyword evidence="7" id="KW-0067">ATP-binding</keyword>
<evidence type="ECO:0000256" key="7">
    <source>
        <dbReference type="ARBA" id="ARBA00022840"/>
    </source>
</evidence>
<proteinExistence type="predicted"/>
<feature type="chain" id="PRO_5045668063" description="histidine kinase" evidence="11">
    <location>
        <begin position="20"/>
        <end position="624"/>
    </location>
</feature>
<dbReference type="PANTHER" id="PTHR24421">
    <property type="entry name" value="NITRATE/NITRITE SENSOR PROTEIN NARX-RELATED"/>
    <property type="match status" value="1"/>
</dbReference>
<keyword evidence="14" id="KW-1185">Reference proteome</keyword>
<sequence length="624" mass="68888">MAKLSLSLLWLLLLSVACRAQLRVDSLVQALERGGEDTNRVILYRMLTGIVANTTPSEAIRYGRSGVELGKKLGYVRGVAGCYLNLSFAYGAASRIDSGILYVDSAIVWSKKAGEPARISLAYLNRGDFQMQLRNLRTALADCDTALHYAELANSDDRRARILQTLGSVYFAQQNYPESGRYYLRAAGLYDRLGNKKMAAIVASNLGNIDKRIGNYDAAISQFNKALSLAREAGDEISLAMYYGNLSDAYLSAGQYEKAEESAKLGMRQAVRQGNEVQQANMYNHLGQVSLHRRNYAEAIAAGLKSYAITGDNALTEAQHAAAQALAEAYSATGNHKEAYFYLQKSEALHDTLTRQKYDEDIAALETSFKVREKNNEIELLNKNRELQEQRLYRQQFVVAAALLLLALVLAGIFLLVSRHRMRQRMAEMELRNAIAADLHDEVGSSLSSICMLSEMASGTRADSRNEILEKVTTYSRETMEKMGDIVWMIKPAGDDGLDLRERMERFLYEMCGSKGIAASFDGDQLQLPKLDMNKRKALYLIFKETVNNALKYASAATISVSIRRNDETIVLKIADDGAGFDLLTVRKGNGLANLENRAREVGGSVTITSAPGKGTTVICLIPG</sequence>
<dbReference type="Gene3D" id="1.20.5.1930">
    <property type="match status" value="1"/>
</dbReference>
<dbReference type="EC" id="2.7.13.3" evidence="2"/>
<keyword evidence="5" id="KW-0547">Nucleotide-binding</keyword>
<dbReference type="InterPro" id="IPR050482">
    <property type="entry name" value="Sensor_HK_TwoCompSys"/>
</dbReference>
<keyword evidence="10" id="KW-1133">Transmembrane helix</keyword>
<feature type="signal peptide" evidence="11">
    <location>
        <begin position="1"/>
        <end position="19"/>
    </location>
</feature>
<keyword evidence="6" id="KW-0418">Kinase</keyword>
<dbReference type="InterPro" id="IPR011712">
    <property type="entry name" value="Sig_transdc_His_kin_sub3_dim/P"/>
</dbReference>
<evidence type="ECO:0000256" key="10">
    <source>
        <dbReference type="SAM" id="Phobius"/>
    </source>
</evidence>
<dbReference type="SMART" id="SM00387">
    <property type="entry name" value="HATPase_c"/>
    <property type="match status" value="1"/>
</dbReference>
<dbReference type="SUPFAM" id="SSF55874">
    <property type="entry name" value="ATPase domain of HSP90 chaperone/DNA topoisomerase II/histidine kinase"/>
    <property type="match status" value="1"/>
</dbReference>
<dbReference type="Gene3D" id="3.30.565.10">
    <property type="entry name" value="Histidine kinase-like ATPase, C-terminal domain"/>
    <property type="match status" value="1"/>
</dbReference>
<keyword evidence="10" id="KW-0812">Transmembrane</keyword>
<evidence type="ECO:0000256" key="2">
    <source>
        <dbReference type="ARBA" id="ARBA00012438"/>
    </source>
</evidence>
<keyword evidence="11" id="KW-0732">Signal</keyword>
<evidence type="ECO:0000256" key="4">
    <source>
        <dbReference type="ARBA" id="ARBA00022679"/>
    </source>
</evidence>
<evidence type="ECO:0000256" key="3">
    <source>
        <dbReference type="ARBA" id="ARBA00022553"/>
    </source>
</evidence>
<dbReference type="PROSITE" id="PS51257">
    <property type="entry name" value="PROKAR_LIPOPROTEIN"/>
    <property type="match status" value="1"/>
</dbReference>
<dbReference type="Pfam" id="PF13424">
    <property type="entry name" value="TPR_12"/>
    <property type="match status" value="1"/>
</dbReference>
<keyword evidence="3" id="KW-0597">Phosphoprotein</keyword>
<evidence type="ECO:0000256" key="6">
    <source>
        <dbReference type="ARBA" id="ARBA00022777"/>
    </source>
</evidence>
<dbReference type="EMBL" id="BAABEY010000002">
    <property type="protein sequence ID" value="GAA4432264.1"/>
    <property type="molecule type" value="Genomic_DNA"/>
</dbReference>
<feature type="transmembrane region" description="Helical" evidence="10">
    <location>
        <begin position="397"/>
        <end position="417"/>
    </location>
</feature>
<organism evidence="13 14">
    <name type="scientific">Ravibacter arvi</name>
    <dbReference type="NCBI Taxonomy" id="2051041"/>
    <lineage>
        <taxon>Bacteria</taxon>
        <taxon>Pseudomonadati</taxon>
        <taxon>Bacteroidota</taxon>
        <taxon>Cytophagia</taxon>
        <taxon>Cytophagales</taxon>
        <taxon>Spirosomataceae</taxon>
        <taxon>Ravibacter</taxon>
    </lineage>
</organism>
<dbReference type="PROSITE" id="PS50005">
    <property type="entry name" value="TPR"/>
    <property type="match status" value="1"/>
</dbReference>
<keyword evidence="8" id="KW-0902">Two-component regulatory system</keyword>
<reference evidence="14" key="1">
    <citation type="journal article" date="2019" name="Int. J. Syst. Evol. Microbiol.">
        <title>The Global Catalogue of Microorganisms (GCM) 10K type strain sequencing project: providing services to taxonomists for standard genome sequencing and annotation.</title>
        <authorList>
            <consortium name="The Broad Institute Genomics Platform"/>
            <consortium name="The Broad Institute Genome Sequencing Center for Infectious Disease"/>
            <person name="Wu L."/>
            <person name="Ma J."/>
        </authorList>
    </citation>
    <scope>NUCLEOTIDE SEQUENCE [LARGE SCALE GENOMIC DNA]</scope>
    <source>
        <strain evidence="14">JCM 31920</strain>
    </source>
</reference>
<name>A0ABP8LNP5_9BACT</name>
<comment type="caution">
    <text evidence="13">The sequence shown here is derived from an EMBL/GenBank/DDBJ whole genome shotgun (WGS) entry which is preliminary data.</text>
</comment>
<keyword evidence="10" id="KW-0472">Membrane</keyword>
<evidence type="ECO:0000256" key="11">
    <source>
        <dbReference type="SAM" id="SignalP"/>
    </source>
</evidence>
<evidence type="ECO:0000256" key="5">
    <source>
        <dbReference type="ARBA" id="ARBA00022741"/>
    </source>
</evidence>
<dbReference type="InterPro" id="IPR005467">
    <property type="entry name" value="His_kinase_dom"/>
</dbReference>
<evidence type="ECO:0000256" key="9">
    <source>
        <dbReference type="PROSITE-ProRule" id="PRU00339"/>
    </source>
</evidence>
<dbReference type="InterPro" id="IPR036890">
    <property type="entry name" value="HATPase_C_sf"/>
</dbReference>
<keyword evidence="4" id="KW-0808">Transferase</keyword>
<dbReference type="RefSeq" id="WP_345026350.1">
    <property type="nucleotide sequence ID" value="NZ_BAABEY010000002.1"/>
</dbReference>
<feature type="domain" description="Histidine kinase" evidence="12">
    <location>
        <begin position="438"/>
        <end position="624"/>
    </location>
</feature>